<reference evidence="2" key="1">
    <citation type="submission" date="2011-03" db="EMBL/GenBank/DDBJ databases">
        <authorList>
            <person name="Voget S."/>
            <person name="Streit W.R."/>
            <person name="Jaeger K.E."/>
            <person name="Daniel R."/>
        </authorList>
    </citation>
    <scope>NUCLEOTIDE SEQUENCE [LARGE SCALE GENOMIC DNA]</scope>
    <source>
        <strain evidence="2">PG1</strain>
    </source>
</reference>
<evidence type="ECO:0000313" key="2">
    <source>
        <dbReference type="Proteomes" id="UP000031838"/>
    </source>
</evidence>
<gene>
    <name evidence="1" type="ORF">BGL_1c17030</name>
</gene>
<dbReference type="HOGENOM" id="CLU_1913109_0_0_4"/>
<dbReference type="EMBL" id="CP002580">
    <property type="protein sequence ID" value="AJK46212.1"/>
    <property type="molecule type" value="Genomic_DNA"/>
</dbReference>
<dbReference type="KEGG" id="bgp:BGL_1c17030"/>
<dbReference type="Proteomes" id="UP000031838">
    <property type="component" value="Chromosome 1"/>
</dbReference>
<organism evidence="1 2">
    <name type="scientific">Burkholderia plantarii</name>
    <dbReference type="NCBI Taxonomy" id="41899"/>
    <lineage>
        <taxon>Bacteria</taxon>
        <taxon>Pseudomonadati</taxon>
        <taxon>Pseudomonadota</taxon>
        <taxon>Betaproteobacteria</taxon>
        <taxon>Burkholderiales</taxon>
        <taxon>Burkholderiaceae</taxon>
        <taxon>Burkholderia</taxon>
    </lineage>
</organism>
<keyword evidence="2" id="KW-1185">Reference proteome</keyword>
<dbReference type="AlphaFoldDB" id="A0A0B6RLK3"/>
<reference evidence="1 2" key="2">
    <citation type="journal article" date="2016" name="Appl. Microbiol. Biotechnol.">
        <title>Mutations improving production and secretion of extracellular lipase by Burkholderia glumae PG1.</title>
        <authorList>
            <person name="Knapp A."/>
            <person name="Voget S."/>
            <person name="Gao R."/>
            <person name="Zaburannyi N."/>
            <person name="Krysciak D."/>
            <person name="Breuer M."/>
            <person name="Hauer B."/>
            <person name="Streit W.R."/>
            <person name="Muller R."/>
            <person name="Daniel R."/>
            <person name="Jaeger K.E."/>
        </authorList>
    </citation>
    <scope>NUCLEOTIDE SEQUENCE [LARGE SCALE GENOMIC DNA]</scope>
    <source>
        <strain evidence="1 2">PG1</strain>
    </source>
</reference>
<protein>
    <submittedName>
        <fullName evidence="1">Uncharacterized protein</fullName>
    </submittedName>
</protein>
<sequence length="132" mass="14809">MIDNGRKRRFEVQLPSVGALRLRAANKATVPVASFDFESYTLWHEPEADGWSLTNPYEVDNFDFLSSEHDFSQLIDAVRCGRSPVRPGSDSEDGSDDLSDMEYPYRAHDIAGTIVRRAGNVIPVSTLRIDPH</sequence>
<accession>A0A0B6RLK3</accession>
<evidence type="ECO:0000313" key="1">
    <source>
        <dbReference type="EMBL" id="AJK46212.1"/>
    </source>
</evidence>
<name>A0A0B6RLK3_BURPL</name>
<proteinExistence type="predicted"/>